<organism evidence="1 2">
    <name type="scientific">Mycolicibacter terrae</name>
    <dbReference type="NCBI Taxonomy" id="1788"/>
    <lineage>
        <taxon>Bacteria</taxon>
        <taxon>Bacillati</taxon>
        <taxon>Actinomycetota</taxon>
        <taxon>Actinomycetes</taxon>
        <taxon>Mycobacteriales</taxon>
        <taxon>Mycobacteriaceae</taxon>
        <taxon>Mycolicibacter</taxon>
    </lineage>
</organism>
<evidence type="ECO:0000313" key="2">
    <source>
        <dbReference type="Proteomes" id="UP000467636"/>
    </source>
</evidence>
<sequence>MAAVTTKYEFFRYPDGTLGFRLKAANGKIIAGSAGCKSEPPARDDAGSGRHDTAAAAAVEHVETPHETALRKQRMLNARAKPFKIFTEDGHPL</sequence>
<reference evidence="1 2" key="1">
    <citation type="journal article" date="2019" name="Emerg. Microbes Infect.">
        <title>Comprehensive subspecies identification of 175 nontuberculous mycobacteria species based on 7547 genomic profiles.</title>
        <authorList>
            <person name="Matsumoto Y."/>
            <person name="Kinjo T."/>
            <person name="Motooka D."/>
            <person name="Nabeya D."/>
            <person name="Jung N."/>
            <person name="Uechi K."/>
            <person name="Horii T."/>
            <person name="Iida T."/>
            <person name="Fujita J."/>
            <person name="Nakamura S."/>
        </authorList>
    </citation>
    <scope>NUCLEOTIDE SEQUENCE [LARGE SCALE GENOMIC DNA]</scope>
    <source>
        <strain evidence="1 2">JCM 12143</strain>
    </source>
</reference>
<dbReference type="AlphaFoldDB" id="A0AAD1MHK4"/>
<dbReference type="Gene3D" id="2.30.29.80">
    <property type="match status" value="1"/>
</dbReference>
<dbReference type="InterPro" id="IPR036913">
    <property type="entry name" value="YegP-like_sf"/>
</dbReference>
<dbReference type="EMBL" id="AP022564">
    <property type="protein sequence ID" value="BBX24807.1"/>
    <property type="molecule type" value="Genomic_DNA"/>
</dbReference>
<name>A0AAD1MHK4_9MYCO</name>
<gene>
    <name evidence="1" type="ORF">MTER_42180</name>
</gene>
<dbReference type="SUPFAM" id="SSF160113">
    <property type="entry name" value="YegP-like"/>
    <property type="match status" value="1"/>
</dbReference>
<dbReference type="Proteomes" id="UP000467636">
    <property type="component" value="Chromosome"/>
</dbReference>
<evidence type="ECO:0008006" key="3">
    <source>
        <dbReference type="Google" id="ProtNLM"/>
    </source>
</evidence>
<accession>A0AAD1MHK4</accession>
<evidence type="ECO:0000313" key="1">
    <source>
        <dbReference type="EMBL" id="BBX24807.1"/>
    </source>
</evidence>
<proteinExistence type="predicted"/>
<protein>
    <recommendedName>
        <fullName evidence="3">DUF1508 domain-containing protein</fullName>
    </recommendedName>
</protein>
<keyword evidence="2" id="KW-1185">Reference proteome</keyword>